<dbReference type="InterPro" id="IPR001789">
    <property type="entry name" value="Sig_transdc_resp-reg_receiver"/>
</dbReference>
<dbReference type="InterPro" id="IPR000792">
    <property type="entry name" value="Tscrpt_reg_LuxR_C"/>
</dbReference>
<evidence type="ECO:0000313" key="4">
    <source>
        <dbReference type="EMBL" id="AIC47070.1"/>
    </source>
</evidence>
<protein>
    <submittedName>
        <fullName evidence="4">Response regulator containing a CheY-like receiver domain and an HTH DNA-binding domain</fullName>
    </submittedName>
</protein>
<keyword evidence="5" id="KW-1185">Reference proteome</keyword>
<dbReference type="InterPro" id="IPR039420">
    <property type="entry name" value="WalR-like"/>
</dbReference>
<evidence type="ECO:0000313" key="5">
    <source>
        <dbReference type="Proteomes" id="UP000067708"/>
    </source>
</evidence>
<dbReference type="InterPro" id="IPR036388">
    <property type="entry name" value="WH-like_DNA-bd_sf"/>
</dbReference>
<accession>A0A060JE81</accession>
<keyword evidence="1 4" id="KW-0238">DNA-binding</keyword>
<dbReference type="SUPFAM" id="SSF46894">
    <property type="entry name" value="C-terminal effector domain of the bipartite response regulators"/>
    <property type="match status" value="1"/>
</dbReference>
<dbReference type="SMART" id="SM00448">
    <property type="entry name" value="REC"/>
    <property type="match status" value="1"/>
</dbReference>
<evidence type="ECO:0000259" key="3">
    <source>
        <dbReference type="PROSITE" id="PS50110"/>
    </source>
</evidence>
<dbReference type="HOGENOM" id="CLU_107116_0_0_11"/>
<dbReference type="GO" id="GO:0006355">
    <property type="term" value="P:regulation of DNA-templated transcription"/>
    <property type="evidence" value="ECO:0007669"/>
    <property type="project" value="InterPro"/>
</dbReference>
<name>A0A060JE81_9MICO</name>
<dbReference type="GO" id="GO:0003677">
    <property type="term" value="F:DNA binding"/>
    <property type="evidence" value="ECO:0007669"/>
    <property type="project" value="UniProtKB-KW"/>
</dbReference>
<dbReference type="PANTHER" id="PTHR43214">
    <property type="entry name" value="TWO-COMPONENT RESPONSE REGULATOR"/>
    <property type="match status" value="1"/>
</dbReference>
<feature type="domain" description="Response regulatory" evidence="3">
    <location>
        <begin position="5"/>
        <end position="124"/>
    </location>
</feature>
<proteinExistence type="predicted"/>
<dbReference type="PROSITE" id="PS50110">
    <property type="entry name" value="RESPONSE_REGULATORY"/>
    <property type="match status" value="1"/>
</dbReference>
<dbReference type="OrthoDB" id="4976954at2"/>
<dbReference type="Pfam" id="PF00072">
    <property type="entry name" value="Response_reg"/>
    <property type="match status" value="1"/>
</dbReference>
<dbReference type="InterPro" id="IPR011006">
    <property type="entry name" value="CheY-like_superfamily"/>
</dbReference>
<sequence length="216" mass="23470">MYNRHVVVVEDESLLRDLIAKTLETSGFQVTTAANAADAARVFKATDPDAVVLDVELGPGPNGFDFAESLQKTSPEVGIVFLTNLPDARFAGRETKDLPTNISYLRKSQLIDSNELVNALEAVLHDSITADFRHDLDESRPLRGLSRKQISVLQLLAMGYTNAQIADKRGTTIRAVEGIVSRIFQALDIDVQAEGNARVEAAATYLRASGKSLSDV</sequence>
<dbReference type="EMBL" id="CP007490">
    <property type="protein sequence ID" value="AIC47070.1"/>
    <property type="molecule type" value="Genomic_DNA"/>
</dbReference>
<gene>
    <name evidence="4" type="ORF">Rhola_00002470</name>
</gene>
<evidence type="ECO:0000256" key="1">
    <source>
        <dbReference type="ARBA" id="ARBA00023125"/>
    </source>
</evidence>
<dbReference type="Gene3D" id="3.40.50.2300">
    <property type="match status" value="1"/>
</dbReference>
<dbReference type="SMART" id="SM00421">
    <property type="entry name" value="HTH_LUXR"/>
    <property type="match status" value="1"/>
</dbReference>
<feature type="modified residue" description="4-aspartylphosphate" evidence="2">
    <location>
        <position position="54"/>
    </location>
</feature>
<dbReference type="AlphaFoldDB" id="A0A060JE81"/>
<dbReference type="Proteomes" id="UP000067708">
    <property type="component" value="Chromosome"/>
</dbReference>
<dbReference type="Gene3D" id="1.10.10.10">
    <property type="entry name" value="Winged helix-like DNA-binding domain superfamily/Winged helix DNA-binding domain"/>
    <property type="match status" value="1"/>
</dbReference>
<dbReference type="RefSeq" id="WP_038501827.1">
    <property type="nucleotide sequence ID" value="NZ_AP026911.1"/>
</dbReference>
<reference evidence="4 5" key="1">
    <citation type="journal article" date="2014" name="Int. J. Syst. Evol. Microbiol.">
        <title>Rhodoluna lacicola gen. nov., sp. nov., a planktonic freshwater bacterium with stream-lined genome.</title>
        <authorList>
            <person name="Hahn M."/>
            <person name="Schmidt J."/>
            <person name="Taipale S.J."/>
            <person name="Doolittle W.F."/>
            <person name="Koll U."/>
        </authorList>
    </citation>
    <scope>NUCLEOTIDE SEQUENCE [LARGE SCALE GENOMIC DNA]</scope>
    <source>
        <strain evidence="4 5">MWH-Ta8</strain>
    </source>
</reference>
<dbReference type="GO" id="GO:0000160">
    <property type="term" value="P:phosphorelay signal transduction system"/>
    <property type="evidence" value="ECO:0007669"/>
    <property type="project" value="InterPro"/>
</dbReference>
<keyword evidence="2" id="KW-0597">Phosphoprotein</keyword>
<dbReference type="InterPro" id="IPR016032">
    <property type="entry name" value="Sig_transdc_resp-reg_C-effctor"/>
</dbReference>
<dbReference type="KEGG" id="rla:Rhola_00002470"/>
<dbReference type="STRING" id="529884.Rhola_00002470"/>
<organism evidence="4 5">
    <name type="scientific">Rhodoluna lacicola</name>
    <dbReference type="NCBI Taxonomy" id="529884"/>
    <lineage>
        <taxon>Bacteria</taxon>
        <taxon>Bacillati</taxon>
        <taxon>Actinomycetota</taxon>
        <taxon>Actinomycetes</taxon>
        <taxon>Micrococcales</taxon>
        <taxon>Microbacteriaceae</taxon>
        <taxon>Luna cluster</taxon>
        <taxon>Luna-1 subcluster</taxon>
        <taxon>Rhodoluna</taxon>
    </lineage>
</organism>
<dbReference type="Pfam" id="PF00196">
    <property type="entry name" value="GerE"/>
    <property type="match status" value="1"/>
</dbReference>
<dbReference type="eggNOG" id="COG2197">
    <property type="taxonomic scope" value="Bacteria"/>
</dbReference>
<dbReference type="SUPFAM" id="SSF52172">
    <property type="entry name" value="CheY-like"/>
    <property type="match status" value="1"/>
</dbReference>
<evidence type="ECO:0000256" key="2">
    <source>
        <dbReference type="PROSITE-ProRule" id="PRU00169"/>
    </source>
</evidence>